<feature type="transmembrane region" description="Helical" evidence="2">
    <location>
        <begin position="1428"/>
        <end position="1453"/>
    </location>
</feature>
<keyword evidence="2" id="KW-1133">Transmembrane helix</keyword>
<gene>
    <name evidence="3" type="ORF">CYMTET_26181</name>
</gene>
<comment type="caution">
    <text evidence="3">The sequence shown here is derived from an EMBL/GenBank/DDBJ whole genome shotgun (WGS) entry which is preliminary data.</text>
</comment>
<accession>A0AAE0FSA6</accession>
<dbReference type="InterPro" id="IPR011050">
    <property type="entry name" value="Pectin_lyase_fold/virulence"/>
</dbReference>
<evidence type="ECO:0000313" key="3">
    <source>
        <dbReference type="EMBL" id="KAK3265117.1"/>
    </source>
</evidence>
<dbReference type="PANTHER" id="PTHR11319:SF35">
    <property type="entry name" value="OUTER MEMBRANE PROTEIN PMPC-RELATED"/>
    <property type="match status" value="1"/>
</dbReference>
<feature type="compositionally biased region" description="Basic and acidic residues" evidence="1">
    <location>
        <begin position="1262"/>
        <end position="1287"/>
    </location>
</feature>
<dbReference type="SUPFAM" id="SSF51126">
    <property type="entry name" value="Pectin lyase-like"/>
    <property type="match status" value="3"/>
</dbReference>
<feature type="transmembrane region" description="Helical" evidence="2">
    <location>
        <begin position="1154"/>
        <end position="1175"/>
    </location>
</feature>
<evidence type="ECO:0000256" key="2">
    <source>
        <dbReference type="SAM" id="Phobius"/>
    </source>
</evidence>
<dbReference type="EMBL" id="LGRX02014125">
    <property type="protein sequence ID" value="KAK3265117.1"/>
    <property type="molecule type" value="Genomic_DNA"/>
</dbReference>
<keyword evidence="2" id="KW-0812">Transmembrane</keyword>
<dbReference type="InterPro" id="IPR006626">
    <property type="entry name" value="PbH1"/>
</dbReference>
<evidence type="ECO:0000313" key="4">
    <source>
        <dbReference type="Proteomes" id="UP001190700"/>
    </source>
</evidence>
<feature type="transmembrane region" description="Helical" evidence="2">
    <location>
        <begin position="1642"/>
        <end position="1666"/>
    </location>
</feature>
<evidence type="ECO:0000256" key="1">
    <source>
        <dbReference type="SAM" id="MobiDB-lite"/>
    </source>
</evidence>
<keyword evidence="4" id="KW-1185">Reference proteome</keyword>
<feature type="transmembrane region" description="Helical" evidence="2">
    <location>
        <begin position="1613"/>
        <end position="1630"/>
    </location>
</feature>
<evidence type="ECO:0008006" key="5">
    <source>
        <dbReference type="Google" id="ProtNLM"/>
    </source>
</evidence>
<reference evidence="3 4" key="1">
    <citation type="journal article" date="2015" name="Genome Biol. Evol.">
        <title>Comparative Genomics of a Bacterivorous Green Alga Reveals Evolutionary Causalities and Consequences of Phago-Mixotrophic Mode of Nutrition.</title>
        <authorList>
            <person name="Burns J.A."/>
            <person name="Paasch A."/>
            <person name="Narechania A."/>
            <person name="Kim E."/>
        </authorList>
    </citation>
    <scope>NUCLEOTIDE SEQUENCE [LARGE SCALE GENOMIC DNA]</scope>
    <source>
        <strain evidence="3 4">PLY_AMNH</strain>
    </source>
</reference>
<dbReference type="Proteomes" id="UP001190700">
    <property type="component" value="Unassembled WGS sequence"/>
</dbReference>
<dbReference type="PANTHER" id="PTHR11319">
    <property type="entry name" value="G PROTEIN-COUPLED RECEPTOR-RELATED"/>
    <property type="match status" value="1"/>
</dbReference>
<feature type="transmembrane region" description="Helical" evidence="2">
    <location>
        <begin position="1585"/>
        <end position="1601"/>
    </location>
</feature>
<organism evidence="3 4">
    <name type="scientific">Cymbomonas tetramitiformis</name>
    <dbReference type="NCBI Taxonomy" id="36881"/>
    <lineage>
        <taxon>Eukaryota</taxon>
        <taxon>Viridiplantae</taxon>
        <taxon>Chlorophyta</taxon>
        <taxon>Pyramimonadophyceae</taxon>
        <taxon>Pyramimonadales</taxon>
        <taxon>Pyramimonadaceae</taxon>
        <taxon>Cymbomonas</taxon>
    </lineage>
</organism>
<sequence length="1735" mass="182925">MAPVMPTVPEQHRQSDAYIEAAVKGNDVSAGAAEFSGRSLFTRLAPVRPDSGVHQGLDLRVRPRQSFAEDEAPAWEIGVDGRPHLRVHSKCKTLDEWEAGFLDIALSAPSSEGGKVVLVWQDFQLRKMVAGVDLLTPLGNPKKAAEERPSKVPKLVRDPPVVASSSVQKFKGKLHNRVSRLKGGTGLHGAGNGGTISHCAGMVYVEAAVGSTIRKGVPAADGGVAFASESDSGIVITRSEMKMNAARNRGGVAFAESGSGILIDGGSMMGNRAVNGGVAYSTLTWTNEPSINITGARVVQNTAEYGGVAVSYYSGSIVITGSEMSLNAASKAEARRCDRKEDAGVAYDYESWGMTITESVFTQNRAEENGAVTYSYAGGSVTVDGITAVNNEAVQDGGVFFARVSGNLTISASHLAQNAAKSGGAIVYGSGNSITVMGCNISANVASQGGGAVHAEGTRRISITDSFVLQNSAKEEGGVLKSVATGSLTIRRTLLGDNSAGKGGALHLASTLAVVAECTLSANYGDYAGGAMHLVSGSHASVIDAVASGNQAEMGGAIAVEEDSYLLLRRSNFSGNRASKAGGGIYNFNGTADEKEPCIFRENSAESGGAVATLSARLVLEGSAIEGNSASHGGGVWVGNHSALTLTAVTLRANCAGADGGGVYVASHVAEFAVHECSVEGNNASAYGGGAFLQRPSSASTLRSVHFATNWAGAAGANVYWEHHAHATWPSCKNCTVGSMEAVDDPEADPIMATSATDFWLMQGGAVLGTTTKGESRVSFDPPLTYVAVDAYGNPTWLVSEPIVVAKVEDLEVSLSGSTVATYAPEEGAAFTALVITARPGLDVSLTFEPQQAPTWRSVTVVVELELCAAGERYVEGAERCEECAPATLKLTNSSARCGACDEEGVVCHGGARWTLGSGYWQAALSAGRCAADLAPGSEPWECMFSRVYACAAAAACTSSDTQRTSDGEVAIAAENQCAEGHRSDVVLCGACSPGYEMMYDGACRRCAGSAAQRWGTSAAVAGALMALAAFGARLMFFVTKAQPLESGGRRISRISSVVNRTFARTKKQLYISSLLRILCNHAQLLAQHTIVFDADVFPGVYSGVAAQVTGVVTVSLVRWLRIQCLVAGSVSGPTFREAIGLGPFYLEFLCLTMLPYLVVLPLVAAAAPGLLAAAQLRLRRPLAEGDGRCGCESGQVEMPVSNDAADAAELSADLTVEMTTSDSVVAATELPEDCTASVNRGSSPSPAEASDDATGAPTEPSESRTPPRCDERSGSRDLGLRSDHHGPKWSSMNPTFEIGFVDICDSLDSAHQGTAASLSRGPDHDRLGEVSDGPHMSLELCNEPCSSALPGLRGGQRGQREGSGAADFSGSDFVGLYHPFATFALVFLHPSVSTVCMQLFMCDSIYLEEDEPTAWLRMDLETPCYDVQWFFFMVIAVCVIISYVLGLPLVLISLTNYLHSQKQVKCGDELIYVHQSRLRTVQSQGSDADEEGTVPMVKYIMEDTTTMDGLVEVNPVYPAGYGGRGGIDQMKTRLLHDRRFRSLWVYVIPYRDQCFYWAGCDILIRLSQTSFIVLVQMVSSKYDIVYAIINGVFALTLQCYIQPFKSSRCNMLSALSQLCVSLVICGFIAEEYVNEGGSNAGSLLFGAMLVSYQVLLLAVMCYFIMGEISGFVVEEYAHLSEASGSMRRPTVVGMVVGIGGDAVKKVQHAVSDRLKPHGRSSEINCVDTGGRYDQ</sequence>
<feature type="region of interest" description="Disordered" evidence="1">
    <location>
        <begin position="1230"/>
        <end position="1292"/>
    </location>
</feature>
<keyword evidence="2" id="KW-0472">Membrane</keyword>
<name>A0AAE0FSA6_9CHLO</name>
<proteinExistence type="predicted"/>
<protein>
    <recommendedName>
        <fullName evidence="5">Right handed beta helix domain-containing protein</fullName>
    </recommendedName>
</protein>
<dbReference type="SMART" id="SM00710">
    <property type="entry name" value="PbH1"/>
    <property type="match status" value="10"/>
</dbReference>